<proteinExistence type="inferred from homology"/>
<dbReference type="InterPro" id="IPR043504">
    <property type="entry name" value="Peptidase_S1_PA_chymotrypsin"/>
</dbReference>
<dbReference type="InterPro" id="IPR001316">
    <property type="entry name" value="Pept_S1A_streptogrisin"/>
</dbReference>
<evidence type="ECO:0000313" key="11">
    <source>
        <dbReference type="Proteomes" id="UP001596220"/>
    </source>
</evidence>
<keyword evidence="7" id="KW-1015">Disulfide bond</keyword>
<comment type="similarity">
    <text evidence="1">Belongs to the peptidase S1 family.</text>
</comment>
<protein>
    <submittedName>
        <fullName evidence="10">S1 family peptidase</fullName>
    </submittedName>
</protein>
<gene>
    <name evidence="10" type="ORF">ACFP3R_24350</name>
</gene>
<dbReference type="Pfam" id="PF02983">
    <property type="entry name" value="Pro_Al_protease"/>
    <property type="match status" value="1"/>
</dbReference>
<dbReference type="InterPro" id="IPR009003">
    <property type="entry name" value="Peptidase_S1_PA"/>
</dbReference>
<dbReference type="PRINTS" id="PR00861">
    <property type="entry name" value="ALYTICPTASE"/>
</dbReference>
<evidence type="ECO:0000256" key="2">
    <source>
        <dbReference type="ARBA" id="ARBA00022670"/>
    </source>
</evidence>
<keyword evidence="5" id="KW-0720">Serine protease</keyword>
<dbReference type="Gene3D" id="3.30.300.50">
    <property type="match status" value="2"/>
</dbReference>
<sequence>MSRNRLMGVVALSCLVSTTLFSGTASAAPAASEYQPEMVTALARTLGVDESAAVRRLDREADQQRRLDGLAARGVRVDGAFFDRSGTLTVNADRAAAAEVRAAGLTARTPARGEAALNEVQAHLDRLAARQAPAGVASWGVDVAADVVTIQVVDRTRPPARAFLAAAAEHGSKVRVEEVPQTLSAQAAVYPGSKMTINGGSGYCSVGFGARSSSGVQYLVSAGHCVAGNASLYYDGVRFARGAGSRYALGSDSVDMGVARLDAGNSIPTQVGTWGAAGLVPVKGGARGAVGASICKSGATTGWTCGSITGYNQTVTYTDPNGGPSTVVRGLGKSTVCTMGGDSGGAYISGNQAQGMTSGGPTNQRCTFNGGAQSGKSSYFQPLSDALSYYGLTLNVG</sequence>
<name>A0ABW1PAL2_9PSEU</name>
<organism evidence="10 11">
    <name type="scientific">Saccharothrix lopnurensis</name>
    <dbReference type="NCBI Taxonomy" id="1670621"/>
    <lineage>
        <taxon>Bacteria</taxon>
        <taxon>Bacillati</taxon>
        <taxon>Actinomycetota</taxon>
        <taxon>Actinomycetes</taxon>
        <taxon>Pseudonocardiales</taxon>
        <taxon>Pseudonocardiaceae</taxon>
        <taxon>Saccharothrix</taxon>
    </lineage>
</organism>
<accession>A0ABW1PAL2</accession>
<dbReference type="EMBL" id="JBHSQO010000028">
    <property type="protein sequence ID" value="MFC6092415.1"/>
    <property type="molecule type" value="Genomic_DNA"/>
</dbReference>
<evidence type="ECO:0000256" key="8">
    <source>
        <dbReference type="SAM" id="SignalP"/>
    </source>
</evidence>
<dbReference type="CDD" id="cd21112">
    <property type="entry name" value="alphaLP-like"/>
    <property type="match status" value="1"/>
</dbReference>
<comment type="caution">
    <text evidence="10">The sequence shown here is derived from an EMBL/GenBank/DDBJ whole genome shotgun (WGS) entry which is preliminary data.</text>
</comment>
<keyword evidence="3 8" id="KW-0732">Signal</keyword>
<dbReference type="RefSeq" id="WP_380638707.1">
    <property type="nucleotide sequence ID" value="NZ_JBHSQO010000028.1"/>
</dbReference>
<evidence type="ECO:0000313" key="10">
    <source>
        <dbReference type="EMBL" id="MFC6092415.1"/>
    </source>
</evidence>
<dbReference type="PIRSF" id="PIRSF001134">
    <property type="entry name" value="Streptogrisin"/>
    <property type="match status" value="1"/>
</dbReference>
<dbReference type="InterPro" id="IPR004236">
    <property type="entry name" value="Pept_S1_alpha_lytic"/>
</dbReference>
<evidence type="ECO:0000259" key="9">
    <source>
        <dbReference type="Pfam" id="PF02983"/>
    </source>
</evidence>
<evidence type="ECO:0000256" key="7">
    <source>
        <dbReference type="ARBA" id="ARBA00023157"/>
    </source>
</evidence>
<reference evidence="11" key="1">
    <citation type="journal article" date="2019" name="Int. J. Syst. Evol. Microbiol.">
        <title>The Global Catalogue of Microorganisms (GCM) 10K type strain sequencing project: providing services to taxonomists for standard genome sequencing and annotation.</title>
        <authorList>
            <consortium name="The Broad Institute Genomics Platform"/>
            <consortium name="The Broad Institute Genome Sequencing Center for Infectious Disease"/>
            <person name="Wu L."/>
            <person name="Ma J."/>
        </authorList>
    </citation>
    <scope>NUCLEOTIDE SEQUENCE [LARGE SCALE GENOMIC DNA]</scope>
    <source>
        <strain evidence="11">CGMCC 4.7246</strain>
    </source>
</reference>
<dbReference type="Gene3D" id="2.40.10.10">
    <property type="entry name" value="Trypsin-like serine proteases"/>
    <property type="match status" value="2"/>
</dbReference>
<keyword evidence="4" id="KW-0378">Hydrolase</keyword>
<feature type="signal peptide" evidence="8">
    <location>
        <begin position="1"/>
        <end position="27"/>
    </location>
</feature>
<evidence type="ECO:0000256" key="3">
    <source>
        <dbReference type="ARBA" id="ARBA00022729"/>
    </source>
</evidence>
<dbReference type="Proteomes" id="UP001596220">
    <property type="component" value="Unassembled WGS sequence"/>
</dbReference>
<evidence type="ECO:0000256" key="6">
    <source>
        <dbReference type="ARBA" id="ARBA00023145"/>
    </source>
</evidence>
<keyword evidence="11" id="KW-1185">Reference proteome</keyword>
<feature type="domain" description="Peptidase S1A alpha-lytic prodomain" evidence="9">
    <location>
        <begin position="114"/>
        <end position="168"/>
    </location>
</feature>
<evidence type="ECO:0000256" key="5">
    <source>
        <dbReference type="ARBA" id="ARBA00022825"/>
    </source>
</evidence>
<dbReference type="SUPFAM" id="SSF50494">
    <property type="entry name" value="Trypsin-like serine proteases"/>
    <property type="match status" value="1"/>
</dbReference>
<feature type="chain" id="PRO_5045181681" evidence="8">
    <location>
        <begin position="28"/>
        <end position="397"/>
    </location>
</feature>
<evidence type="ECO:0000256" key="1">
    <source>
        <dbReference type="ARBA" id="ARBA00007664"/>
    </source>
</evidence>
<keyword evidence="2" id="KW-0645">Protease</keyword>
<evidence type="ECO:0000256" key="4">
    <source>
        <dbReference type="ARBA" id="ARBA00022801"/>
    </source>
</evidence>
<dbReference type="InterPro" id="IPR035070">
    <property type="entry name" value="Streptogrisin_prodomain"/>
</dbReference>
<keyword evidence="6" id="KW-0865">Zymogen</keyword>